<protein>
    <submittedName>
        <fullName evidence="4">FG-GAP repeat protein</fullName>
    </submittedName>
</protein>
<dbReference type="Proteomes" id="UP001148932">
    <property type="component" value="Unassembled WGS sequence"/>
</dbReference>
<accession>A0ABT5RSK5</accession>
<dbReference type="PROSITE" id="PS51470">
    <property type="entry name" value="FG_GAP"/>
    <property type="match status" value="1"/>
</dbReference>
<dbReference type="InterPro" id="IPR028994">
    <property type="entry name" value="Integrin_alpha_N"/>
</dbReference>
<dbReference type="InterPro" id="IPR011043">
    <property type="entry name" value="Gal_Oxase/kelch_b-propeller"/>
</dbReference>
<keyword evidence="5" id="KW-1185">Reference proteome</keyword>
<dbReference type="Gene3D" id="2.130.10.130">
    <property type="entry name" value="Integrin alpha, N-terminal"/>
    <property type="match status" value="3"/>
</dbReference>
<name>A0ABT5RSK5_9BURK</name>
<gene>
    <name evidence="4" type="ORF">OIN59_04515</name>
</gene>
<evidence type="ECO:0000313" key="4">
    <source>
        <dbReference type="EMBL" id="MDD2176685.1"/>
    </source>
</evidence>
<organism evidence="4 5">
    <name type="scientific">Acidovorax benzenivorans</name>
    <dbReference type="NCBI Taxonomy" id="2987520"/>
    <lineage>
        <taxon>Bacteria</taxon>
        <taxon>Pseudomonadati</taxon>
        <taxon>Pseudomonadota</taxon>
        <taxon>Betaproteobacteria</taxon>
        <taxon>Burkholderiales</taxon>
        <taxon>Comamonadaceae</taxon>
        <taxon>Acidovorax</taxon>
    </lineage>
</organism>
<dbReference type="PANTHER" id="PTHR36220">
    <property type="entry name" value="UNNAMED PRODUCT"/>
    <property type="match status" value="1"/>
</dbReference>
<dbReference type="PANTHER" id="PTHR36220:SF1">
    <property type="entry name" value="GAMMA TUBULIN COMPLEX COMPONENT C-TERMINAL DOMAIN-CONTAINING PROTEIN"/>
    <property type="match status" value="1"/>
</dbReference>
<dbReference type="InterPro" id="IPR013517">
    <property type="entry name" value="FG-GAP"/>
</dbReference>
<dbReference type="SUPFAM" id="SSF50965">
    <property type="entry name" value="Galactose oxidase, central domain"/>
    <property type="match status" value="1"/>
</dbReference>
<evidence type="ECO:0000256" key="1">
    <source>
        <dbReference type="ARBA" id="ARBA00022729"/>
    </source>
</evidence>
<evidence type="ECO:0000256" key="2">
    <source>
        <dbReference type="ARBA" id="ARBA00022737"/>
    </source>
</evidence>
<dbReference type="Pfam" id="PF14312">
    <property type="entry name" value="FG-GAP_2"/>
    <property type="match status" value="2"/>
</dbReference>
<keyword evidence="1" id="KW-0732">Signal</keyword>
<evidence type="ECO:0000313" key="5">
    <source>
        <dbReference type="Proteomes" id="UP001148932"/>
    </source>
</evidence>
<dbReference type="EMBL" id="JAPCKI010000002">
    <property type="protein sequence ID" value="MDD2176685.1"/>
    <property type="molecule type" value="Genomic_DNA"/>
</dbReference>
<dbReference type="RefSeq" id="WP_274107525.1">
    <property type="nucleotide sequence ID" value="NZ_JAPCKI010000002.1"/>
</dbReference>
<sequence length="650" mass="66046">MMAVPVMLAACGGGSGSDAPSTGLAAPSGFTVGYGTKDYKFQWNTSAGASRYELFEDPDGPTGPQPEVMVGGANDHTITAFFHEIKSAQLHERVNATYRLRACDGTGCGAFTAAITPDVTRAIGYFKASNGEAIDAFGSAVALSADGRVMAVSATGERSNATCPTTTSCDQADNSIVNAGAVYVFSRNNSYGLWTLASYLKAGNNRAYNNGRYLDNGPHFGASLALSADGSTLVVGAPGETSSAKGVNGDASDTQTQGAGATYVFKAVGSSLPHGLSTKWVQEAYLKASNTRPKADYSVDIMGYYVRDPQSFGSSVAVSSDGNLVAVGAPGEGSKANGINGDQSDNSAIRAGAVYTYSRSSGAGGGNTWAHQAYLKASNTRSAGWQYFGESIALSGDGSTLAVGAPQESSGATGINGNQQDQSASGSGAVYVFTQNNNGWGQQAYVKASNTAARDRFGLKLALSANGNTLAVGAQDESASGTGINNPPGARTLARAGAAYLFTRSNDAWSQQAYLKASNTGQDHWYGSSLALSADGNTLAVGAMAEASSARGINGKQADNSAGGAGAAYVYKRSGGTWSQHAYLKASNTDAGDLFGASIALSGDGTTLAVGATGEDSLAKDIQGNQADNSGSPAYPAMPLPVSVGAVYLY</sequence>
<dbReference type="SMART" id="SM00191">
    <property type="entry name" value="Int_alpha"/>
    <property type="match status" value="4"/>
</dbReference>
<comment type="caution">
    <text evidence="4">The sequence shown here is derived from an EMBL/GenBank/DDBJ whole genome shotgun (WGS) entry which is preliminary data.</text>
</comment>
<dbReference type="InterPro" id="IPR013519">
    <property type="entry name" value="Int_alpha_beta-p"/>
</dbReference>
<reference evidence="4" key="1">
    <citation type="submission" date="2022-10" db="EMBL/GenBank/DDBJ databases">
        <title>Description of microaerobic benzene degrading bacteria.</title>
        <authorList>
            <person name="Bedics A."/>
            <person name="Tancsics A."/>
            <person name="Banerjee S."/>
        </authorList>
    </citation>
    <scope>NUCLEOTIDE SEQUENCE</scope>
    <source>
        <strain evidence="4">D2M1</strain>
    </source>
</reference>
<keyword evidence="3" id="KW-0325">Glycoprotein</keyword>
<keyword evidence="2" id="KW-0677">Repeat</keyword>
<evidence type="ECO:0000256" key="3">
    <source>
        <dbReference type="ARBA" id="ARBA00023180"/>
    </source>
</evidence>
<proteinExistence type="predicted"/>